<evidence type="ECO:0000256" key="1">
    <source>
        <dbReference type="SAM" id="MobiDB-lite"/>
    </source>
</evidence>
<feature type="region of interest" description="Disordered" evidence="1">
    <location>
        <begin position="41"/>
        <end position="64"/>
    </location>
</feature>
<protein>
    <submittedName>
        <fullName evidence="2">Uncharacterized protein</fullName>
    </submittedName>
</protein>
<organism evidence="2">
    <name type="scientific">Phenylobacterium glaciei</name>
    <dbReference type="NCBI Taxonomy" id="2803784"/>
    <lineage>
        <taxon>Bacteria</taxon>
        <taxon>Pseudomonadati</taxon>
        <taxon>Pseudomonadota</taxon>
        <taxon>Alphaproteobacteria</taxon>
        <taxon>Caulobacterales</taxon>
        <taxon>Caulobacteraceae</taxon>
        <taxon>Phenylobacterium</taxon>
    </lineage>
</organism>
<sequence>MTQTWMDKSLSPDNRAKLLIAQLTLDEMITLVHGPMPAMVTRRRPTRPWGQATSPGSNAWASRR</sequence>
<accession>A0A974S9N7</accession>
<dbReference type="EMBL" id="CP068570">
    <property type="protein sequence ID" value="QQZ50853.1"/>
    <property type="molecule type" value="Genomic_DNA"/>
</dbReference>
<name>A0A974S9N7_9CAUL</name>
<feature type="compositionally biased region" description="Polar residues" evidence="1">
    <location>
        <begin position="51"/>
        <end position="64"/>
    </location>
</feature>
<gene>
    <name evidence="2" type="ORF">JKL49_06075</name>
</gene>
<proteinExistence type="predicted"/>
<evidence type="ECO:0000313" key="2">
    <source>
        <dbReference type="EMBL" id="QQZ50853.1"/>
    </source>
</evidence>
<reference evidence="2" key="1">
    <citation type="submission" date="2021-01" db="EMBL/GenBank/DDBJ databases">
        <title>Genome sequence of Phenylobacterium sp. 20VBR1 isolated from a valley glaceir, Ny-Alesund, Svalbard.</title>
        <authorList>
            <person name="Thomas F.A."/>
            <person name="Krishnan K.P."/>
            <person name="Sinha R.K."/>
        </authorList>
    </citation>
    <scope>NUCLEOTIDE SEQUENCE</scope>
    <source>
        <strain evidence="2">20VBR1</strain>
    </source>
</reference>
<dbReference type="AlphaFoldDB" id="A0A974S9N7"/>